<dbReference type="Gene3D" id="2.40.50.90">
    <property type="match status" value="1"/>
</dbReference>
<organism evidence="1 2">
    <name type="scientific">Anaerostipes hadrus</name>
    <dbReference type="NCBI Taxonomy" id="649756"/>
    <lineage>
        <taxon>Bacteria</taxon>
        <taxon>Bacillati</taxon>
        <taxon>Bacillota</taxon>
        <taxon>Clostridia</taxon>
        <taxon>Lachnospirales</taxon>
        <taxon>Lachnospiraceae</taxon>
        <taxon>Anaerostipes</taxon>
    </lineage>
</organism>
<evidence type="ECO:0008006" key="3">
    <source>
        <dbReference type="Google" id="ProtNLM"/>
    </source>
</evidence>
<dbReference type="Proteomes" id="UP000095598">
    <property type="component" value="Unassembled WGS sequence"/>
</dbReference>
<dbReference type="SUPFAM" id="SSF50199">
    <property type="entry name" value="Staphylococcal nuclease"/>
    <property type="match status" value="1"/>
</dbReference>
<dbReference type="EMBL" id="CYXT01000014">
    <property type="protein sequence ID" value="CUM99059.1"/>
    <property type="molecule type" value="Genomic_DNA"/>
</dbReference>
<evidence type="ECO:0000313" key="1">
    <source>
        <dbReference type="EMBL" id="CUM99059.1"/>
    </source>
</evidence>
<name>A0A173TAH9_ANAHA</name>
<dbReference type="InterPro" id="IPR035437">
    <property type="entry name" value="SNase_OB-fold_sf"/>
</dbReference>
<proteinExistence type="predicted"/>
<dbReference type="AlphaFoldDB" id="A0A173TAH9"/>
<dbReference type="RefSeq" id="WP_055258771.1">
    <property type="nucleotide sequence ID" value="NZ_CYXT01000014.1"/>
</dbReference>
<protein>
    <recommendedName>
        <fullName evidence="3">TNase-like domain-containing protein</fullName>
    </recommendedName>
</protein>
<evidence type="ECO:0000313" key="2">
    <source>
        <dbReference type="Proteomes" id="UP000095598"/>
    </source>
</evidence>
<accession>A0A173TAH9</accession>
<gene>
    <name evidence="1" type="ORF">ERS852425_01893</name>
</gene>
<reference evidence="1 2" key="1">
    <citation type="submission" date="2015-09" db="EMBL/GenBank/DDBJ databases">
        <authorList>
            <consortium name="Pathogen Informatics"/>
        </authorList>
    </citation>
    <scope>NUCLEOTIDE SEQUENCE [LARGE SCALE GENOMIC DNA]</scope>
    <source>
        <strain evidence="1 2">2789STDY5608868</strain>
    </source>
</reference>
<sequence length="160" mass="18535">MIKRVFKIILIASAIILFLDTMQNKLAVNAALREAKVTEVLNGNTIKVWMDKEGYEETVQLIGIDPKNGAQEYVHSYFEENGNTVYLQSDKNDVGGKKHKKLRYVWVEKPKKINSMMSVRYSMLNAMMIEDGYATPKEEYGNVKYQEDFQNIYEQAFCDE</sequence>